<evidence type="ECO:0000256" key="8">
    <source>
        <dbReference type="ARBA" id="ARBA00023170"/>
    </source>
</evidence>
<feature type="transmembrane region" description="Helical" evidence="13">
    <location>
        <begin position="560"/>
        <end position="581"/>
    </location>
</feature>
<keyword evidence="4" id="KW-0732">Signal</keyword>
<feature type="transmembrane region" description="Helical" evidence="13">
    <location>
        <begin position="682"/>
        <end position="704"/>
    </location>
</feature>
<dbReference type="InterPro" id="IPR000068">
    <property type="entry name" value="GPCR_3_Ca_sens_rcpt-rel"/>
</dbReference>
<dbReference type="InterPro" id="IPR011500">
    <property type="entry name" value="GPCR_3_9-Cys_dom"/>
</dbReference>
<feature type="region of interest" description="Disordered" evidence="12">
    <location>
        <begin position="743"/>
        <end position="767"/>
    </location>
</feature>
<feature type="domain" description="G-protein coupled receptors family 3 profile" evidence="14">
    <location>
        <begin position="490"/>
        <end position="740"/>
    </location>
</feature>
<keyword evidence="5 13" id="KW-1133">Transmembrane helix</keyword>
<proteinExistence type="inferred from homology"/>
<dbReference type="GeneTree" id="ENSGT00940000166171"/>
<keyword evidence="9" id="KW-0325">Glycoprotein</keyword>
<keyword evidence="8" id="KW-0675">Receptor</keyword>
<dbReference type="Proteomes" id="UP000265120">
    <property type="component" value="Chromosome 7"/>
</dbReference>
<keyword evidence="2" id="KW-1003">Cell membrane</keyword>
<feature type="transmembrane region" description="Helical" evidence="13">
    <location>
        <begin position="492"/>
        <end position="514"/>
    </location>
</feature>
<dbReference type="InterPro" id="IPR017978">
    <property type="entry name" value="GPCR_3_C"/>
</dbReference>
<name>A0A3P8WHF5_CYNSE</name>
<evidence type="ECO:0000256" key="7">
    <source>
        <dbReference type="ARBA" id="ARBA00023136"/>
    </source>
</evidence>
<evidence type="ECO:0000256" key="2">
    <source>
        <dbReference type="ARBA" id="ARBA00022475"/>
    </source>
</evidence>
<feature type="transmembrane region" description="Helical" evidence="13">
    <location>
        <begin position="526"/>
        <end position="548"/>
    </location>
</feature>
<dbReference type="OMA" id="VYITNHE"/>
<dbReference type="SUPFAM" id="SSF53822">
    <property type="entry name" value="Periplasmic binding protein-like I"/>
    <property type="match status" value="1"/>
</dbReference>
<dbReference type="AlphaFoldDB" id="A0A3P8WHF5"/>
<sequence length="767" mass="86583">MCDTCSYASKALQSLGHILGVDASINVTSNDTEFRPSVKIILGAQYSETSVAVARLLNVYMIPLLSSMSSSPELSDKERYPVFLRTIPSDIHQTKAVAKVMKHYNWTWVGVVYGDDEYGKAAFQSFLREAEDNSVCLAYQEVLPHYLDHPHSAQIVKAVAEKIYSSNAQVVLLIIKEDLVELLFKEMIRTNTTKTWFASDVWSRSVSLRHMKGINKVGDILGFSFITGESKSFDTYLENLTVTPGGYNHYIEKYKSLIYNCTPECLSSKPPSHCHSSDLAQMNHDKLCNFNSSEEQSDYLSSPVDTSLTFLHRVAVRSVAHALKKLLKCNSSSCSGDLNFAPWELLKELKKVKFGYDKMNFSFDQYGDVESGYELIKWEKHGERRSLQRIGEYSVLDEQIHLSVENVFWYSSGNITVPQSRCSPSCRHGSVKKILNVSCCYSCIKCLEGTYSDALDLDECKTCPNDTWSLKGSNSCSPRLESYLKWSDTHPIVVIASAAFGILLLLCTFIIFCVYRSSPTVLQAGWKLSCVMMAGLAVSFTSVLFFWGKPNLHLCRSRQVIYAMGFTLCVASILVKAYRMFLEFLPFGRLKRNLFTLYKPPVIVSTVTTGQGIICLLWLIFDSPDVDEKPPSEQSMIKTLQCTEGQTYIGFGIMLSYIALLVLVCFIFAFKGRRVPQQFSETGQIIFSMLMYLFVWVCFIPVYITRNEEATLLQASAILVSCYGIIFCHFVPQCWEAIRRSRSAPQPPNGLRTRNSSRRSRSFSSSF</sequence>
<dbReference type="PROSITE" id="PS00980">
    <property type="entry name" value="G_PROTEIN_RECEP_F3_2"/>
    <property type="match status" value="1"/>
</dbReference>
<dbReference type="Pfam" id="PF00003">
    <property type="entry name" value="7tm_3"/>
    <property type="match status" value="1"/>
</dbReference>
<dbReference type="Gene3D" id="3.40.50.2300">
    <property type="match status" value="2"/>
</dbReference>
<keyword evidence="10" id="KW-0807">Transducer</keyword>
<comment type="subcellular location">
    <subcellularLocation>
        <location evidence="1">Cell membrane</location>
        <topology evidence="1">Multi-pass membrane protein</topology>
    </subcellularLocation>
</comment>
<evidence type="ECO:0000256" key="4">
    <source>
        <dbReference type="ARBA" id="ARBA00022729"/>
    </source>
</evidence>
<dbReference type="FunFam" id="2.10.50.30:FF:000004">
    <property type="entry name" value="Taste receptor type 1 member 3-like protein"/>
    <property type="match status" value="1"/>
</dbReference>
<dbReference type="PANTHER" id="PTHR24061:SF506">
    <property type="entry name" value="G-PROTEIN COUPLED RECEPTOR FAMILY C GROUP 6 MEMBER A-LIKE PRECURSOR"/>
    <property type="match status" value="1"/>
</dbReference>
<accession>A0A3P8WHF5</accession>
<dbReference type="PRINTS" id="PR00248">
    <property type="entry name" value="GPCRMGR"/>
</dbReference>
<keyword evidence="3 13" id="KW-0812">Transmembrane</keyword>
<dbReference type="FunCoup" id="A0A3P8WHF5">
    <property type="interactions" value="65"/>
</dbReference>
<dbReference type="Ensembl" id="ENSCSET00000025293.1">
    <property type="protein sequence ID" value="ENSCSEP00000024961.1"/>
    <property type="gene ID" value="ENSCSEG00000015943.1"/>
</dbReference>
<evidence type="ECO:0000256" key="5">
    <source>
        <dbReference type="ARBA" id="ARBA00022989"/>
    </source>
</evidence>
<organism evidence="15 16">
    <name type="scientific">Cynoglossus semilaevis</name>
    <name type="common">Tongue sole</name>
    <dbReference type="NCBI Taxonomy" id="244447"/>
    <lineage>
        <taxon>Eukaryota</taxon>
        <taxon>Metazoa</taxon>
        <taxon>Chordata</taxon>
        <taxon>Craniata</taxon>
        <taxon>Vertebrata</taxon>
        <taxon>Euteleostomi</taxon>
        <taxon>Actinopterygii</taxon>
        <taxon>Neopterygii</taxon>
        <taxon>Teleostei</taxon>
        <taxon>Neoteleostei</taxon>
        <taxon>Acanthomorphata</taxon>
        <taxon>Carangaria</taxon>
        <taxon>Pleuronectiformes</taxon>
        <taxon>Pleuronectoidei</taxon>
        <taxon>Cynoglossidae</taxon>
        <taxon>Cynoglossinae</taxon>
        <taxon>Cynoglossus</taxon>
    </lineage>
</organism>
<dbReference type="Gene3D" id="2.10.50.30">
    <property type="entry name" value="GPCR, family 3, nine cysteines domain"/>
    <property type="match status" value="1"/>
</dbReference>
<dbReference type="STRING" id="244447.ENSCSEP00000024961"/>
<dbReference type="InterPro" id="IPR001828">
    <property type="entry name" value="ANF_lig-bd_rcpt"/>
</dbReference>
<feature type="transmembrane region" description="Helical" evidence="13">
    <location>
        <begin position="648"/>
        <end position="670"/>
    </location>
</feature>
<dbReference type="GO" id="GO:0004930">
    <property type="term" value="F:G protein-coupled receptor activity"/>
    <property type="evidence" value="ECO:0007669"/>
    <property type="project" value="UniProtKB-KW"/>
</dbReference>
<dbReference type="GO" id="GO:0050909">
    <property type="term" value="P:sensory perception of taste"/>
    <property type="evidence" value="ECO:0007669"/>
    <property type="project" value="UniProtKB-ARBA"/>
</dbReference>
<evidence type="ECO:0000256" key="6">
    <source>
        <dbReference type="ARBA" id="ARBA00023040"/>
    </source>
</evidence>
<evidence type="ECO:0000256" key="10">
    <source>
        <dbReference type="ARBA" id="ARBA00023224"/>
    </source>
</evidence>
<dbReference type="PROSITE" id="PS50259">
    <property type="entry name" value="G_PROTEIN_RECEP_F3_4"/>
    <property type="match status" value="1"/>
</dbReference>
<evidence type="ECO:0000259" key="14">
    <source>
        <dbReference type="PROSITE" id="PS50259"/>
    </source>
</evidence>
<dbReference type="InterPro" id="IPR000337">
    <property type="entry name" value="GPCR_3"/>
</dbReference>
<evidence type="ECO:0000256" key="13">
    <source>
        <dbReference type="SAM" id="Phobius"/>
    </source>
</evidence>
<reference evidence="15" key="3">
    <citation type="submission" date="2025-09" db="UniProtKB">
        <authorList>
            <consortium name="Ensembl"/>
        </authorList>
    </citation>
    <scope>IDENTIFICATION</scope>
</reference>
<dbReference type="PANTHER" id="PTHR24061">
    <property type="entry name" value="CALCIUM-SENSING RECEPTOR-RELATED"/>
    <property type="match status" value="1"/>
</dbReference>
<keyword evidence="7 13" id="KW-0472">Membrane</keyword>
<dbReference type="GO" id="GO:0005886">
    <property type="term" value="C:plasma membrane"/>
    <property type="evidence" value="ECO:0007669"/>
    <property type="project" value="UniProtKB-SubCell"/>
</dbReference>
<protein>
    <submittedName>
        <fullName evidence="15">Olfactory receptor C family, b1</fullName>
    </submittedName>
</protein>
<dbReference type="Pfam" id="PF01094">
    <property type="entry name" value="ANF_receptor"/>
    <property type="match status" value="1"/>
</dbReference>
<dbReference type="Pfam" id="PF07562">
    <property type="entry name" value="NCD3G"/>
    <property type="match status" value="1"/>
</dbReference>
<evidence type="ECO:0000313" key="15">
    <source>
        <dbReference type="Ensembl" id="ENSCSEP00000024961.1"/>
    </source>
</evidence>
<evidence type="ECO:0000256" key="11">
    <source>
        <dbReference type="ARBA" id="ARBA00038492"/>
    </source>
</evidence>
<comment type="similarity">
    <text evidence="11">Belongs to the G-protein coupled receptor 3 family. TAS1R subfamily.</text>
</comment>
<evidence type="ECO:0000256" key="1">
    <source>
        <dbReference type="ARBA" id="ARBA00004651"/>
    </source>
</evidence>
<dbReference type="PRINTS" id="PR00592">
    <property type="entry name" value="CASENSINGR"/>
</dbReference>
<evidence type="ECO:0000313" key="16">
    <source>
        <dbReference type="Proteomes" id="UP000265120"/>
    </source>
</evidence>
<dbReference type="InterPro" id="IPR017979">
    <property type="entry name" value="GPCR_3_CS"/>
</dbReference>
<evidence type="ECO:0000256" key="3">
    <source>
        <dbReference type="ARBA" id="ARBA00022692"/>
    </source>
</evidence>
<keyword evidence="16" id="KW-1185">Reference proteome</keyword>
<keyword evidence="6" id="KW-0297">G-protein coupled receptor</keyword>
<reference evidence="15 16" key="1">
    <citation type="journal article" date="2014" name="Nat. Genet.">
        <title>Whole-genome sequence of a flatfish provides insights into ZW sex chromosome evolution and adaptation to a benthic lifestyle.</title>
        <authorList>
            <person name="Chen S."/>
            <person name="Zhang G."/>
            <person name="Shao C."/>
            <person name="Huang Q."/>
            <person name="Liu G."/>
            <person name="Zhang P."/>
            <person name="Song W."/>
            <person name="An N."/>
            <person name="Chalopin D."/>
            <person name="Volff J.N."/>
            <person name="Hong Y."/>
            <person name="Li Q."/>
            <person name="Sha Z."/>
            <person name="Zhou H."/>
            <person name="Xie M."/>
            <person name="Yu Q."/>
            <person name="Liu Y."/>
            <person name="Xiang H."/>
            <person name="Wang N."/>
            <person name="Wu K."/>
            <person name="Yang C."/>
            <person name="Zhou Q."/>
            <person name="Liao X."/>
            <person name="Yang L."/>
            <person name="Hu Q."/>
            <person name="Zhang J."/>
            <person name="Meng L."/>
            <person name="Jin L."/>
            <person name="Tian Y."/>
            <person name="Lian J."/>
            <person name="Yang J."/>
            <person name="Miao G."/>
            <person name="Liu S."/>
            <person name="Liang Z."/>
            <person name="Yan F."/>
            <person name="Li Y."/>
            <person name="Sun B."/>
            <person name="Zhang H."/>
            <person name="Zhang J."/>
            <person name="Zhu Y."/>
            <person name="Du M."/>
            <person name="Zhao Y."/>
            <person name="Schartl M."/>
            <person name="Tang Q."/>
            <person name="Wang J."/>
        </authorList>
    </citation>
    <scope>NUCLEOTIDE SEQUENCE</scope>
</reference>
<dbReference type="InterPro" id="IPR028082">
    <property type="entry name" value="Peripla_BP_I"/>
</dbReference>
<evidence type="ECO:0000256" key="9">
    <source>
        <dbReference type="ARBA" id="ARBA00023180"/>
    </source>
</evidence>
<evidence type="ECO:0000256" key="12">
    <source>
        <dbReference type="SAM" id="MobiDB-lite"/>
    </source>
</evidence>
<feature type="transmembrane region" description="Helical" evidence="13">
    <location>
        <begin position="710"/>
        <end position="732"/>
    </location>
</feature>
<dbReference type="FunFam" id="3.40.50.2300:FF:000016">
    <property type="entry name" value="Taste 1 receptor member 2"/>
    <property type="match status" value="1"/>
</dbReference>
<reference evidence="15" key="2">
    <citation type="submission" date="2025-08" db="UniProtKB">
        <authorList>
            <consortium name="Ensembl"/>
        </authorList>
    </citation>
    <scope>IDENTIFICATION</scope>
</reference>
<dbReference type="InterPro" id="IPR038550">
    <property type="entry name" value="GPCR_3_9-Cys_sf"/>
</dbReference>
<dbReference type="InParanoid" id="A0A3P8WHF5"/>
<feature type="transmembrane region" description="Helical" evidence="13">
    <location>
        <begin position="602"/>
        <end position="621"/>
    </location>
</feature>